<keyword evidence="3" id="KW-1185">Reference proteome</keyword>
<dbReference type="Pfam" id="PF13372">
    <property type="entry name" value="Alginate_exp"/>
    <property type="match status" value="1"/>
</dbReference>
<evidence type="ECO:0000313" key="3">
    <source>
        <dbReference type="Proteomes" id="UP000681356"/>
    </source>
</evidence>
<dbReference type="RefSeq" id="WP_212537955.1">
    <property type="nucleotide sequence ID" value="NZ_JAGTUU010000007.1"/>
</dbReference>
<feature type="domain" description="Alginate export" evidence="1">
    <location>
        <begin position="239"/>
        <end position="560"/>
    </location>
</feature>
<dbReference type="EMBL" id="JAGTUU010000007">
    <property type="protein sequence ID" value="MBS0125994.1"/>
    <property type="molecule type" value="Genomic_DNA"/>
</dbReference>
<name>A0A8J7WJ72_9RHOB</name>
<dbReference type="Proteomes" id="UP000681356">
    <property type="component" value="Unassembled WGS sequence"/>
</dbReference>
<dbReference type="InterPro" id="IPR025388">
    <property type="entry name" value="Alginate_export_dom"/>
</dbReference>
<dbReference type="AlphaFoldDB" id="A0A8J7WJ72"/>
<comment type="caution">
    <text evidence="2">The sequence shown here is derived from an EMBL/GenBank/DDBJ whole genome shotgun (WGS) entry which is preliminary data.</text>
</comment>
<evidence type="ECO:0000313" key="2">
    <source>
        <dbReference type="EMBL" id="MBS0125994.1"/>
    </source>
</evidence>
<proteinExistence type="predicted"/>
<organism evidence="2 3">
    <name type="scientific">Thetidibacter halocola</name>
    <dbReference type="NCBI Taxonomy" id="2827239"/>
    <lineage>
        <taxon>Bacteria</taxon>
        <taxon>Pseudomonadati</taxon>
        <taxon>Pseudomonadota</taxon>
        <taxon>Alphaproteobacteria</taxon>
        <taxon>Rhodobacterales</taxon>
        <taxon>Roseobacteraceae</taxon>
        <taxon>Thetidibacter</taxon>
    </lineage>
</organism>
<accession>A0A8J7WJ72</accession>
<reference evidence="2" key="1">
    <citation type="submission" date="2021-04" db="EMBL/GenBank/DDBJ databases">
        <authorList>
            <person name="Yoon J."/>
        </authorList>
    </citation>
    <scope>NUCLEOTIDE SEQUENCE</scope>
    <source>
        <strain evidence="2">KMU-90</strain>
    </source>
</reference>
<sequence length="578" mass="63403">MRTWWIALTVALTGLNAPLSIVVFPGPAAAQGFAGVDPYTNQLVERVSIRILNPSPDSALNSRVQEQVRTLLGLFPGDRFSEEQFAFQLSQVRRIKDVASTDYEVQFGTRNGLEIVVDVTLGEVPAEGRGLAFGGDFPTIYDKNGTYVRFKLDLLSLYYANNNAWYGRPDAMLAGNPLVQGTPSGAGWDQWVEAYAHYGVYGITPINSQTYLYGGLSAITAGSFGQELFTDKTRTFTGIEDAYVGIVGGSTDARGNRLTYNLSVGRQRFTLADGFLIANTAANGEERAALQANARWASDFLALGQVAYNDTKFELFYLDPDELPAIDSETTYFGANFETKPIEGLTLGASYVTSPKSNFSYFSPVGGIAGTREGLQVYDARLSYSPNPPGQQGPFFGAEYAVQRNKNFDMDARAGWVEAGYSWPQAKWSPTLSYRLSRFSGDEPTTSTYERWDPMLSGGNGQQWVQGANHFKLVQDSNVVAHRIQASFRPSPKVEIVPQLWAFYADQENNIGGNPALSFLNGTEYGFEANVTAKWFVNRNTYVHGHLAYTVPGGATKAALGGDAKNWLSAMVFIRYAF</sequence>
<evidence type="ECO:0000259" key="1">
    <source>
        <dbReference type="Pfam" id="PF13372"/>
    </source>
</evidence>
<gene>
    <name evidence="2" type="ORF">KB874_18060</name>
</gene>
<protein>
    <recommendedName>
        <fullName evidence="1">Alginate export domain-containing protein</fullName>
    </recommendedName>
</protein>